<name>A0A1B4FAA5_9BURK</name>
<dbReference type="SUPFAM" id="SSF50370">
    <property type="entry name" value="Ricin B-like lectins"/>
    <property type="match status" value="1"/>
</dbReference>
<sequence>MESFMSENYIALSSDKKFRIAVKSVIDKAPLGLFVKGTLSSKNYIWNMDEDTGLILLEASVSGQDPFSWTATGTDNEVVMAFKTKGDRDQLWSFPRTNGKGPIRLKYNDKYVVTAKKTGDEGDIKLELYNGGESQIWYIGDAETFEKD</sequence>
<evidence type="ECO:0000313" key="2">
    <source>
        <dbReference type="Proteomes" id="UP000062519"/>
    </source>
</evidence>
<dbReference type="CDD" id="cd00161">
    <property type="entry name" value="beta-trefoil_Ricin-like"/>
    <property type="match status" value="1"/>
</dbReference>
<dbReference type="Gene3D" id="2.80.10.50">
    <property type="match status" value="1"/>
</dbReference>
<dbReference type="KEGG" id="buu:WS70_00845"/>
<protein>
    <submittedName>
        <fullName evidence="1">Uncharacterized protein</fullName>
    </submittedName>
</protein>
<gene>
    <name evidence="1" type="ORF">WS70_00845</name>
</gene>
<dbReference type="Proteomes" id="UP000062519">
    <property type="component" value="Chromosome 1"/>
</dbReference>
<keyword evidence="2" id="KW-1185">Reference proteome</keyword>
<organism evidence="1 2">
    <name type="scientific">Burkholderia mayonis</name>
    <dbReference type="NCBI Taxonomy" id="1385591"/>
    <lineage>
        <taxon>Bacteria</taxon>
        <taxon>Pseudomonadati</taxon>
        <taxon>Pseudomonadota</taxon>
        <taxon>Betaproteobacteria</taxon>
        <taxon>Burkholderiales</taxon>
        <taxon>Burkholderiaceae</taxon>
        <taxon>Burkholderia</taxon>
        <taxon>pseudomallei group</taxon>
    </lineage>
</organism>
<reference evidence="1 2" key="1">
    <citation type="submission" date="2015-12" db="EMBL/GenBank/DDBJ databases">
        <title>Diversity of Burkholderia near neighbor genomes.</title>
        <authorList>
            <person name="Sahl J."/>
            <person name="Wagner D."/>
            <person name="Keim P."/>
        </authorList>
    </citation>
    <scope>NUCLEOTIDE SEQUENCE [LARGE SCALE GENOMIC DNA]</scope>
    <source>
        <strain evidence="1 2">BDU6</strain>
    </source>
</reference>
<proteinExistence type="predicted"/>
<evidence type="ECO:0000313" key="1">
    <source>
        <dbReference type="EMBL" id="AOJ00541.1"/>
    </source>
</evidence>
<dbReference type="AlphaFoldDB" id="A0A1B4FAA5"/>
<dbReference type="EMBL" id="CP013386">
    <property type="protein sequence ID" value="AOJ00541.1"/>
    <property type="molecule type" value="Genomic_DNA"/>
</dbReference>
<accession>A0A1B4FAA5</accession>
<dbReference type="InterPro" id="IPR035992">
    <property type="entry name" value="Ricin_B-like_lectins"/>
</dbReference>